<reference evidence="2" key="1">
    <citation type="journal article" date="2020" name="Microb. Genom.">
        <title>Genetic diversity of clinical and environmental Mucorales isolates obtained from an investigation of mucormycosis cases among solid organ transplant recipients.</title>
        <authorList>
            <person name="Nguyen M.H."/>
            <person name="Kaul D."/>
            <person name="Muto C."/>
            <person name="Cheng S.J."/>
            <person name="Richter R.A."/>
            <person name="Bruno V.M."/>
            <person name="Liu G."/>
            <person name="Beyhan S."/>
            <person name="Sundermann A.J."/>
            <person name="Mounaud S."/>
            <person name="Pasculle A.W."/>
            <person name="Nierman W.C."/>
            <person name="Driscoll E."/>
            <person name="Cumbie R."/>
            <person name="Clancy C.J."/>
            <person name="Dupont C.L."/>
        </authorList>
    </citation>
    <scope>NUCLEOTIDE SEQUENCE</scope>
    <source>
        <strain evidence="2">GL11</strain>
    </source>
</reference>
<proteinExistence type="predicted"/>
<keyword evidence="1" id="KW-0472">Membrane</keyword>
<feature type="transmembrane region" description="Helical" evidence="1">
    <location>
        <begin position="24"/>
        <end position="44"/>
    </location>
</feature>
<protein>
    <submittedName>
        <fullName evidence="2">Uncharacterized protein</fullName>
    </submittedName>
</protein>
<organism evidence="2 3">
    <name type="scientific">Rhizopus oryzae</name>
    <name type="common">Mucormycosis agent</name>
    <name type="synonym">Rhizopus arrhizus var. delemar</name>
    <dbReference type="NCBI Taxonomy" id="64495"/>
    <lineage>
        <taxon>Eukaryota</taxon>
        <taxon>Fungi</taxon>
        <taxon>Fungi incertae sedis</taxon>
        <taxon>Mucoromycota</taxon>
        <taxon>Mucoromycotina</taxon>
        <taxon>Mucoromycetes</taxon>
        <taxon>Mucorales</taxon>
        <taxon>Mucorineae</taxon>
        <taxon>Rhizopodaceae</taxon>
        <taxon>Rhizopus</taxon>
    </lineage>
</organism>
<accession>A0A9P7BMN1</accession>
<dbReference type="EMBL" id="JAANQT010002202">
    <property type="protein sequence ID" value="KAG1302920.1"/>
    <property type="molecule type" value="Genomic_DNA"/>
</dbReference>
<evidence type="ECO:0000256" key="1">
    <source>
        <dbReference type="SAM" id="Phobius"/>
    </source>
</evidence>
<dbReference type="Proteomes" id="UP000716291">
    <property type="component" value="Unassembled WGS sequence"/>
</dbReference>
<keyword evidence="1" id="KW-0812">Transmembrane</keyword>
<comment type="caution">
    <text evidence="2">The sequence shown here is derived from an EMBL/GenBank/DDBJ whole genome shotgun (WGS) entry which is preliminary data.</text>
</comment>
<keyword evidence="3" id="KW-1185">Reference proteome</keyword>
<evidence type="ECO:0000313" key="2">
    <source>
        <dbReference type="EMBL" id="KAG1302920.1"/>
    </source>
</evidence>
<evidence type="ECO:0000313" key="3">
    <source>
        <dbReference type="Proteomes" id="UP000716291"/>
    </source>
</evidence>
<name>A0A9P7BMN1_RHIOR</name>
<keyword evidence="1" id="KW-1133">Transmembrane helix</keyword>
<dbReference type="AlphaFoldDB" id="A0A9P7BMN1"/>
<sequence length="73" mass="7880">MRPSTVLSTCGASAIITTPLTKALSHFVLGAISLFGVLNIGMGIPQSPKKENLKAISKENQVDQIKQFLKELR</sequence>
<gene>
    <name evidence="2" type="ORF">G6F64_010520</name>
</gene>